<dbReference type="EC" id="1.2.7.4" evidence="11"/>
<dbReference type="Gene3D" id="1.20.1270.30">
    <property type="match status" value="1"/>
</dbReference>
<evidence type="ECO:0000256" key="10">
    <source>
        <dbReference type="ARBA" id="ARBA00048733"/>
    </source>
</evidence>
<dbReference type="Pfam" id="PF03063">
    <property type="entry name" value="Prismane"/>
    <property type="match status" value="1"/>
</dbReference>
<dbReference type="Gene3D" id="3.40.50.2030">
    <property type="match status" value="2"/>
</dbReference>
<comment type="caution">
    <text evidence="13">The sequence shown here is derived from an EMBL/GenBank/DDBJ whole genome shotgun (WGS) entry which is preliminary data.</text>
</comment>
<evidence type="ECO:0000256" key="7">
    <source>
        <dbReference type="ARBA" id="ARBA00023002"/>
    </source>
</evidence>
<feature type="binding site" evidence="12">
    <location>
        <position position="61"/>
    </location>
    <ligand>
        <name>[4Fe-4S] cluster</name>
        <dbReference type="ChEBI" id="CHEBI:49883"/>
        <label>2</label>
    </ligand>
</feature>
<feature type="binding site" evidence="12">
    <location>
        <position position="453"/>
    </location>
    <ligand>
        <name>[Ni-4Fe-4S] cluster</name>
        <dbReference type="ChEBI" id="CHEBI:47739"/>
    </ligand>
</feature>
<feature type="binding site" evidence="12">
    <location>
        <position position="53"/>
    </location>
    <ligand>
        <name>[4Fe-4S] cluster</name>
        <dbReference type="ChEBI" id="CHEBI:49883"/>
        <label>2</label>
    </ligand>
</feature>
<organism evidence="13 14">
    <name type="scientific">Aerophobetes bacterium</name>
    <dbReference type="NCBI Taxonomy" id="2030807"/>
    <lineage>
        <taxon>Bacteria</taxon>
        <taxon>Candidatus Aerophobota</taxon>
    </lineage>
</organism>
<proteinExistence type="inferred from homology"/>
<keyword evidence="9 11" id="KW-0411">Iron-sulfur</keyword>
<dbReference type="FunFam" id="1.20.1270.30:FF:000001">
    <property type="entry name" value="Carbon monoxide dehydrogenase"/>
    <property type="match status" value="1"/>
</dbReference>
<dbReference type="Proteomes" id="UP000320679">
    <property type="component" value="Unassembled WGS sequence"/>
</dbReference>
<evidence type="ECO:0000313" key="13">
    <source>
        <dbReference type="EMBL" id="TET48257.1"/>
    </source>
</evidence>
<dbReference type="EMBL" id="SOJK01000039">
    <property type="protein sequence ID" value="TET48257.1"/>
    <property type="molecule type" value="Genomic_DNA"/>
</dbReference>
<feature type="binding site" evidence="12">
    <location>
        <position position="44"/>
    </location>
    <ligand>
        <name>[4Fe-4S] cluster</name>
        <dbReference type="ChEBI" id="CHEBI:49883"/>
        <label>1</label>
        <note>ligand shared between dimeric partners</note>
    </ligand>
</feature>
<dbReference type="PANTHER" id="PTHR30109">
    <property type="entry name" value="HYDROXYLAMINE REDUCTASE"/>
    <property type="match status" value="1"/>
</dbReference>
<dbReference type="GO" id="GO:0043885">
    <property type="term" value="F:anaerobic carbon-monoxide dehydrogenase activity"/>
    <property type="evidence" value="ECO:0007669"/>
    <property type="project" value="UniProtKB-UniRule"/>
</dbReference>
<evidence type="ECO:0000256" key="2">
    <source>
        <dbReference type="ARBA" id="ARBA00010689"/>
    </source>
</evidence>
<feature type="binding site" evidence="12">
    <location>
        <position position="343"/>
    </location>
    <ligand>
        <name>[Ni-4Fe-4S] cluster</name>
        <dbReference type="ChEBI" id="CHEBI:47739"/>
    </ligand>
</feature>
<keyword evidence="5 12" id="KW-0533">Nickel</keyword>
<dbReference type="GO" id="GO:0006091">
    <property type="term" value="P:generation of precursor metabolites and energy"/>
    <property type="evidence" value="ECO:0007669"/>
    <property type="project" value="InterPro"/>
</dbReference>
<name>A0A523V0F3_UNCAE</name>
<comment type="catalytic activity">
    <reaction evidence="10 11">
        <text>CO + 2 oxidized [2Fe-2S]-[ferredoxin] + H2O = 2 reduced [2Fe-2S]-[ferredoxin] + CO2 + 2 H(+)</text>
        <dbReference type="Rhea" id="RHEA:21040"/>
        <dbReference type="Rhea" id="RHEA-COMP:10000"/>
        <dbReference type="Rhea" id="RHEA-COMP:10001"/>
        <dbReference type="ChEBI" id="CHEBI:15377"/>
        <dbReference type="ChEBI" id="CHEBI:15378"/>
        <dbReference type="ChEBI" id="CHEBI:16526"/>
        <dbReference type="ChEBI" id="CHEBI:17245"/>
        <dbReference type="ChEBI" id="CHEBI:33737"/>
        <dbReference type="ChEBI" id="CHEBI:33738"/>
        <dbReference type="EC" id="1.2.7.4"/>
    </reaction>
</comment>
<gene>
    <name evidence="13" type="primary">cooS</name>
    <name evidence="13" type="ORF">E3J59_00880</name>
</gene>
<evidence type="ECO:0000313" key="14">
    <source>
        <dbReference type="Proteomes" id="UP000320679"/>
    </source>
</evidence>
<evidence type="ECO:0000256" key="6">
    <source>
        <dbReference type="ARBA" id="ARBA00022723"/>
    </source>
</evidence>
<dbReference type="PANTHER" id="PTHR30109:SF4">
    <property type="entry name" value="CARBON MONOXIDE DEHYDROGENASE"/>
    <property type="match status" value="1"/>
</dbReference>
<accession>A0A523V0F3</accession>
<keyword evidence="8 11" id="KW-0408">Iron</keyword>
<evidence type="ECO:0000256" key="9">
    <source>
        <dbReference type="ARBA" id="ARBA00023014"/>
    </source>
</evidence>
<dbReference type="SUPFAM" id="SSF56821">
    <property type="entry name" value="Prismane protein-like"/>
    <property type="match status" value="1"/>
</dbReference>
<dbReference type="GO" id="GO:0042542">
    <property type="term" value="P:response to hydrogen peroxide"/>
    <property type="evidence" value="ECO:0007669"/>
    <property type="project" value="TreeGrafter"/>
</dbReference>
<evidence type="ECO:0000256" key="1">
    <source>
        <dbReference type="ARBA" id="ARBA00001966"/>
    </source>
</evidence>
<comment type="cofactor">
    <cofactor evidence="1">
        <name>[4Fe-4S] cluster</name>
        <dbReference type="ChEBI" id="CHEBI:49883"/>
    </cofactor>
</comment>
<feature type="binding site" evidence="12">
    <location>
        <position position="525"/>
    </location>
    <ligand>
        <name>[Ni-4Fe-4S] cluster</name>
        <dbReference type="ChEBI" id="CHEBI:47739"/>
    </ligand>
</feature>
<evidence type="ECO:0000256" key="5">
    <source>
        <dbReference type="ARBA" id="ARBA00022596"/>
    </source>
</evidence>
<feature type="binding site" evidence="12">
    <location>
        <position position="73"/>
    </location>
    <ligand>
        <name>[4Fe-4S] cluster</name>
        <dbReference type="ChEBI" id="CHEBI:49883"/>
        <label>2</label>
    </ligand>
</feature>
<feature type="binding site" evidence="12">
    <location>
        <position position="56"/>
    </location>
    <ligand>
        <name>[4Fe-4S] cluster</name>
        <dbReference type="ChEBI" id="CHEBI:49883"/>
        <label>2</label>
    </ligand>
</feature>
<keyword evidence="7 11" id="KW-0560">Oxidoreductase</keyword>
<dbReference type="InterPro" id="IPR010047">
    <property type="entry name" value="CODH"/>
</dbReference>
<comment type="subunit">
    <text evidence="3">Homodimer.</text>
</comment>
<keyword evidence="6 11" id="KW-0479">Metal-binding</keyword>
<evidence type="ECO:0000256" key="4">
    <source>
        <dbReference type="ARBA" id="ARBA00022485"/>
    </source>
</evidence>
<dbReference type="GO" id="GO:0004601">
    <property type="term" value="F:peroxidase activity"/>
    <property type="evidence" value="ECO:0007669"/>
    <property type="project" value="TreeGrafter"/>
</dbReference>
<dbReference type="InterPro" id="IPR016101">
    <property type="entry name" value="CO_DH_a-bundle"/>
</dbReference>
<evidence type="ECO:0000256" key="8">
    <source>
        <dbReference type="ARBA" id="ARBA00023004"/>
    </source>
</evidence>
<evidence type="ECO:0000256" key="11">
    <source>
        <dbReference type="PIRNR" id="PIRNR005023"/>
    </source>
</evidence>
<dbReference type="InterPro" id="IPR004137">
    <property type="entry name" value="HCP/CODH"/>
</dbReference>
<comment type="similarity">
    <text evidence="2">Belongs to the Ni-containing carbon monoxide dehydrogenase family.</text>
</comment>
<sequence>MEGNRISYHESVRRLYERIKKDKMNNIWDRYEAQGMGGDPDRRCPFCVGGVRCDLCSNGPCRADVAKDKRGVCGITGDGMAMRMMLLRSVLGASTYHYHTDQTIKTLRATAKGQTPFEIRESNKLKTFAKRLGVDTSGGDTEIAIRLCDFVEADFNRKYHEPSQIVQALAPKERREVWEKLDIFPGGIYGEMMLATSSCLTNVDGYYVSLALKAMRLGVAMAYQSQIVNEYCQDILYGIPKPHKMRVDLGVLDPDYVNVLPNGHEPFLGFAMVKLARKPEWQEKARAVGAKGLRVIANIETGQEMIQRWRMDDIFYGFTGNWIMQEAVLASGCVDLFAADMNCSMAIDPLYAQKYKFRLVAVSELVVFEGITDRINYKPEKAEEQAAQLLQMAIDNFKERRASVEPTAQLPVKEAIVGFSTESILEALGGTLDPLLGAIKDGTLRGVAGLVSCTTLRDYGQDVHSVRIAKELIKRDILVLSMGCGNAGMQVAGLCSPEAKELAGPGLKRLCDNLNIPPVLSYGTCTDTGRLADLLAVISDALGGIPMSDLPVVAAAPEYMEQKATIDAIFALALGLYTYVNPVPTVTGAPNLVKFLIQDCKQLTGGFLNVEKDPVKASDAILTHIEANRKKIGIS</sequence>
<dbReference type="GO" id="GO:0050418">
    <property type="term" value="F:hydroxylamine reductase activity"/>
    <property type="evidence" value="ECO:0007669"/>
    <property type="project" value="TreeGrafter"/>
</dbReference>
<protein>
    <recommendedName>
        <fullName evidence="11">Carbon monoxide dehydrogenase</fullName>
        <ecNumber evidence="11">1.2.7.4</ecNumber>
    </recommendedName>
</protein>
<evidence type="ECO:0000256" key="12">
    <source>
        <dbReference type="PIRSR" id="PIRSR005023-1"/>
    </source>
</evidence>
<dbReference type="InterPro" id="IPR016099">
    <property type="entry name" value="Prismane-like_a/b-sand"/>
</dbReference>
<feature type="binding site" evidence="12">
    <location>
        <position position="484"/>
    </location>
    <ligand>
        <name>[Ni-4Fe-4S] cluster</name>
        <dbReference type="ChEBI" id="CHEBI:47739"/>
    </ligand>
</feature>
<dbReference type="GO" id="GO:0016151">
    <property type="term" value="F:nickel cation binding"/>
    <property type="evidence" value="ECO:0007669"/>
    <property type="project" value="InterPro"/>
</dbReference>
<evidence type="ECO:0000256" key="3">
    <source>
        <dbReference type="ARBA" id="ARBA00011738"/>
    </source>
</evidence>
<dbReference type="AlphaFoldDB" id="A0A523V0F3"/>
<reference evidence="13 14" key="1">
    <citation type="submission" date="2019-03" db="EMBL/GenBank/DDBJ databases">
        <title>Metabolic potential of uncultured bacteria and archaea associated with petroleum seepage in deep-sea sediments.</title>
        <authorList>
            <person name="Dong X."/>
            <person name="Hubert C."/>
        </authorList>
    </citation>
    <scope>NUCLEOTIDE SEQUENCE [LARGE SCALE GENOMIC DNA]</scope>
    <source>
        <strain evidence="13">E29_bin78</strain>
    </source>
</reference>
<dbReference type="GO" id="GO:0051539">
    <property type="term" value="F:4 iron, 4 sulfur cluster binding"/>
    <property type="evidence" value="ECO:0007669"/>
    <property type="project" value="UniProtKB-UniRule"/>
</dbReference>
<feature type="binding site" evidence="12">
    <location>
        <position position="264"/>
    </location>
    <ligand>
        <name>[Ni-4Fe-4S] cluster</name>
        <dbReference type="ChEBI" id="CHEBI:47739"/>
    </ligand>
</feature>
<keyword evidence="4 11" id="KW-0004">4Fe-4S</keyword>
<dbReference type="PIRSF" id="PIRSF005023">
    <property type="entry name" value="CODH"/>
    <property type="match status" value="1"/>
</dbReference>
<dbReference type="NCBIfam" id="TIGR01702">
    <property type="entry name" value="CO_DH_cata"/>
    <property type="match status" value="1"/>
</dbReference>
<dbReference type="InterPro" id="IPR011254">
    <property type="entry name" value="Prismane-like_sf"/>
</dbReference>